<dbReference type="PANTHER" id="PTHR47950">
    <property type="entry name" value="CYTOCHROME P450, FAMILY 76, SUBFAMILY C, POLYPEPTIDE 5-RELATED"/>
    <property type="match status" value="1"/>
</dbReference>
<dbReference type="Pfam" id="PF00067">
    <property type="entry name" value="p450"/>
    <property type="match status" value="1"/>
</dbReference>
<name>A0A6A6MAY7_HEVBR</name>
<gene>
    <name evidence="2" type="ORF">GH714_017451</name>
</gene>
<dbReference type="AlphaFoldDB" id="A0A6A6MAY7"/>
<comment type="caution">
    <text evidence="2">The sequence shown here is derived from an EMBL/GenBank/DDBJ whole genome shotgun (WGS) entry which is preliminary data.</text>
</comment>
<evidence type="ECO:0000313" key="3">
    <source>
        <dbReference type="Proteomes" id="UP000467840"/>
    </source>
</evidence>
<dbReference type="SUPFAM" id="SSF48264">
    <property type="entry name" value="Cytochrome P450"/>
    <property type="match status" value="1"/>
</dbReference>
<dbReference type="InterPro" id="IPR036396">
    <property type="entry name" value="Cyt_P450_sf"/>
</dbReference>
<evidence type="ECO:0000313" key="2">
    <source>
        <dbReference type="EMBL" id="KAF2310820.1"/>
    </source>
</evidence>
<evidence type="ECO:0008006" key="4">
    <source>
        <dbReference type="Google" id="ProtNLM"/>
    </source>
</evidence>
<accession>A0A6A6MAY7</accession>
<dbReference type="GO" id="GO:0004497">
    <property type="term" value="F:monooxygenase activity"/>
    <property type="evidence" value="ECO:0007669"/>
    <property type="project" value="InterPro"/>
</dbReference>
<sequence length="121" mass="13400">MFTRSVENDAAAASAKGESVAVNLPHYLFIMAFNVVGNLMLSRDLLDSQSKEGYEFFSSPGKGNVFAGSETTSTVIEWAMAELLRKPKAMKMVKEELNEVVSVNRYVEESDIDKLPYLQAV</sequence>
<dbReference type="EMBL" id="JAAGAX010000006">
    <property type="protein sequence ID" value="KAF2310820.1"/>
    <property type="molecule type" value="Genomic_DNA"/>
</dbReference>
<dbReference type="Gene3D" id="1.10.630.10">
    <property type="entry name" value="Cytochrome P450"/>
    <property type="match status" value="1"/>
</dbReference>
<comment type="similarity">
    <text evidence="1">Belongs to the cytochrome P450 family.</text>
</comment>
<proteinExistence type="inferred from homology"/>
<dbReference type="InterPro" id="IPR001128">
    <property type="entry name" value="Cyt_P450"/>
</dbReference>
<protein>
    <recommendedName>
        <fullName evidence="4">Cytochrome P450</fullName>
    </recommendedName>
</protein>
<dbReference type="GO" id="GO:0005506">
    <property type="term" value="F:iron ion binding"/>
    <property type="evidence" value="ECO:0007669"/>
    <property type="project" value="InterPro"/>
</dbReference>
<reference evidence="2 3" key="1">
    <citation type="journal article" date="2020" name="Mol. Plant">
        <title>The Chromosome-Based Rubber Tree Genome Provides New Insights into Spurge Genome Evolution and Rubber Biosynthesis.</title>
        <authorList>
            <person name="Liu J."/>
            <person name="Shi C."/>
            <person name="Shi C.C."/>
            <person name="Li W."/>
            <person name="Zhang Q.J."/>
            <person name="Zhang Y."/>
            <person name="Li K."/>
            <person name="Lu H.F."/>
            <person name="Shi C."/>
            <person name="Zhu S.T."/>
            <person name="Xiao Z.Y."/>
            <person name="Nan H."/>
            <person name="Yue Y."/>
            <person name="Zhu X.G."/>
            <person name="Wu Y."/>
            <person name="Hong X.N."/>
            <person name="Fan G.Y."/>
            <person name="Tong Y."/>
            <person name="Zhang D."/>
            <person name="Mao C.L."/>
            <person name="Liu Y.L."/>
            <person name="Hao S.J."/>
            <person name="Liu W.Q."/>
            <person name="Lv M.Q."/>
            <person name="Zhang H.B."/>
            <person name="Liu Y."/>
            <person name="Hu-Tang G.R."/>
            <person name="Wang J.P."/>
            <person name="Wang J.H."/>
            <person name="Sun Y.H."/>
            <person name="Ni S.B."/>
            <person name="Chen W.B."/>
            <person name="Zhang X.C."/>
            <person name="Jiao Y.N."/>
            <person name="Eichler E.E."/>
            <person name="Li G.H."/>
            <person name="Liu X."/>
            <person name="Gao L.Z."/>
        </authorList>
    </citation>
    <scope>NUCLEOTIDE SEQUENCE [LARGE SCALE GENOMIC DNA]</scope>
    <source>
        <strain evidence="3">cv. GT1</strain>
        <tissue evidence="2">Leaf</tissue>
    </source>
</reference>
<keyword evidence="3" id="KW-1185">Reference proteome</keyword>
<dbReference type="GO" id="GO:0016705">
    <property type="term" value="F:oxidoreductase activity, acting on paired donors, with incorporation or reduction of molecular oxygen"/>
    <property type="evidence" value="ECO:0007669"/>
    <property type="project" value="InterPro"/>
</dbReference>
<evidence type="ECO:0000256" key="1">
    <source>
        <dbReference type="ARBA" id="ARBA00010617"/>
    </source>
</evidence>
<organism evidence="2 3">
    <name type="scientific">Hevea brasiliensis</name>
    <name type="common">Para rubber tree</name>
    <name type="synonym">Siphonia brasiliensis</name>
    <dbReference type="NCBI Taxonomy" id="3981"/>
    <lineage>
        <taxon>Eukaryota</taxon>
        <taxon>Viridiplantae</taxon>
        <taxon>Streptophyta</taxon>
        <taxon>Embryophyta</taxon>
        <taxon>Tracheophyta</taxon>
        <taxon>Spermatophyta</taxon>
        <taxon>Magnoliopsida</taxon>
        <taxon>eudicotyledons</taxon>
        <taxon>Gunneridae</taxon>
        <taxon>Pentapetalae</taxon>
        <taxon>rosids</taxon>
        <taxon>fabids</taxon>
        <taxon>Malpighiales</taxon>
        <taxon>Euphorbiaceae</taxon>
        <taxon>Crotonoideae</taxon>
        <taxon>Micrandreae</taxon>
        <taxon>Hevea</taxon>
    </lineage>
</organism>
<dbReference type="PANTHER" id="PTHR47950:SF15">
    <property type="entry name" value="CYTOCHROME P450"/>
    <property type="match status" value="1"/>
</dbReference>
<dbReference type="GO" id="GO:0020037">
    <property type="term" value="F:heme binding"/>
    <property type="evidence" value="ECO:0007669"/>
    <property type="project" value="InterPro"/>
</dbReference>
<dbReference type="Proteomes" id="UP000467840">
    <property type="component" value="Chromosome 14"/>
</dbReference>